<dbReference type="GO" id="GO:0003677">
    <property type="term" value="F:DNA binding"/>
    <property type="evidence" value="ECO:0007669"/>
    <property type="project" value="InterPro"/>
</dbReference>
<evidence type="ECO:0000313" key="3">
    <source>
        <dbReference type="EMBL" id="ANN80823.1"/>
    </source>
</evidence>
<gene>
    <name evidence="3" type="ORF">BAU07_26205</name>
</gene>
<dbReference type="SUPFAM" id="SSF56349">
    <property type="entry name" value="DNA breaking-rejoining enzymes"/>
    <property type="match status" value="1"/>
</dbReference>
<evidence type="ECO:0000256" key="2">
    <source>
        <dbReference type="SAM" id="MobiDB-lite"/>
    </source>
</evidence>
<dbReference type="GO" id="GO:0015074">
    <property type="term" value="P:DNA integration"/>
    <property type="evidence" value="ECO:0007669"/>
    <property type="project" value="InterPro"/>
</dbReference>
<dbReference type="KEGG" id="bfz:BAU07_26205"/>
<organism evidence="3 4">
    <name type="scientific">Bordetella flabilis</name>
    <dbReference type="NCBI Taxonomy" id="463014"/>
    <lineage>
        <taxon>Bacteria</taxon>
        <taxon>Pseudomonadati</taxon>
        <taxon>Pseudomonadota</taxon>
        <taxon>Betaproteobacteria</taxon>
        <taxon>Burkholderiales</taxon>
        <taxon>Alcaligenaceae</taxon>
        <taxon>Bordetella</taxon>
    </lineage>
</organism>
<keyword evidence="4" id="KW-1185">Reference proteome</keyword>
<proteinExistence type="predicted"/>
<keyword evidence="3" id="KW-0614">Plasmid</keyword>
<feature type="region of interest" description="Disordered" evidence="2">
    <location>
        <begin position="346"/>
        <end position="366"/>
    </location>
</feature>
<dbReference type="RefSeq" id="WP_066665824.1">
    <property type="nucleotide sequence ID" value="NZ_CBCSCL010000020.1"/>
</dbReference>
<dbReference type="OrthoDB" id="8883268at2"/>
<name>A0A193GMJ5_9BORD</name>
<dbReference type="Proteomes" id="UP000091926">
    <property type="component" value="Plasmid unnamed1"/>
</dbReference>
<dbReference type="EMBL" id="CP016173">
    <property type="protein sequence ID" value="ANN80823.1"/>
    <property type="molecule type" value="Genomic_DNA"/>
</dbReference>
<geneLocation type="plasmid" evidence="3 4">
    <name>unnamed1</name>
</geneLocation>
<evidence type="ECO:0008006" key="5">
    <source>
        <dbReference type="Google" id="ProtNLM"/>
    </source>
</evidence>
<reference evidence="3 4" key="1">
    <citation type="submission" date="2016-06" db="EMBL/GenBank/DDBJ databases">
        <title>Complete genome sequences of Bordetella bronchialis and Bordetella flabilis.</title>
        <authorList>
            <person name="LiPuma J.J."/>
            <person name="Spilker T."/>
        </authorList>
    </citation>
    <scope>NUCLEOTIDE SEQUENCE [LARGE SCALE GENOMIC DNA]</scope>
    <source>
        <strain evidence="3 4">AU10664</strain>
        <plasmid evidence="3 4">unnamed1</plasmid>
    </source>
</reference>
<dbReference type="GO" id="GO:0006310">
    <property type="term" value="P:DNA recombination"/>
    <property type="evidence" value="ECO:0007669"/>
    <property type="project" value="UniProtKB-KW"/>
</dbReference>
<dbReference type="InterPro" id="IPR013762">
    <property type="entry name" value="Integrase-like_cat_sf"/>
</dbReference>
<evidence type="ECO:0000313" key="4">
    <source>
        <dbReference type="Proteomes" id="UP000091926"/>
    </source>
</evidence>
<protein>
    <recommendedName>
        <fullName evidence="5">Tyr recombinase domain-containing protein</fullName>
    </recommendedName>
</protein>
<accession>A0A193GMJ5</accession>
<keyword evidence="1" id="KW-0233">DNA recombination</keyword>
<evidence type="ECO:0000256" key="1">
    <source>
        <dbReference type="ARBA" id="ARBA00023172"/>
    </source>
</evidence>
<sequence length="381" mass="41294">MAINDGNVRIDGSKTPLTLIDRISSEEWVGASLQSKSRDDYARKILVLENQIRAAEGNATKVTPARMAAHLAWLFAQQKIAQATARSLKAAVLFWLAETAQAVIAHGSDGLSEYEQAYESVRALATNSLPRRTSQTSSPKLKALPKDALDTLELYGKSTPGVVYVGTLLAFLRANLLVGLRPEEWFDAATFSYLGPNARARSSCLGLIVRNSKASHGRANGTHREILLHSISAEDLATLLHFLGLIEAHRAKNPTLSQDQLAKSFFGPLRHCMSNALKRAGYRPGSAARPTLYSSRHQAVANAKASGLTDREIAALFGHVSPATAKSHYGKKMSGWMKNTFRPSPESLMAVSGQSPKPDVARPDDRTLQAATEWLKSPGAM</sequence>
<dbReference type="InterPro" id="IPR011010">
    <property type="entry name" value="DNA_brk_join_enz"/>
</dbReference>
<dbReference type="AlphaFoldDB" id="A0A193GMJ5"/>
<dbReference type="Gene3D" id="1.10.443.10">
    <property type="entry name" value="Intergrase catalytic core"/>
    <property type="match status" value="1"/>
</dbReference>